<dbReference type="AlphaFoldDB" id="A0A1H4HBM3"/>
<dbReference type="InterPro" id="IPR051911">
    <property type="entry name" value="SDR_oxidoreductase"/>
</dbReference>
<organism evidence="4 5">
    <name type="scientific">Pedobacter hartonius</name>
    <dbReference type="NCBI Taxonomy" id="425514"/>
    <lineage>
        <taxon>Bacteria</taxon>
        <taxon>Pseudomonadati</taxon>
        <taxon>Bacteroidota</taxon>
        <taxon>Sphingobacteriia</taxon>
        <taxon>Sphingobacteriales</taxon>
        <taxon>Sphingobacteriaceae</taxon>
        <taxon>Pedobacter</taxon>
    </lineage>
</organism>
<dbReference type="Proteomes" id="UP000198850">
    <property type="component" value="Unassembled WGS sequence"/>
</dbReference>
<dbReference type="PRINTS" id="PR00080">
    <property type="entry name" value="SDRFAMILY"/>
</dbReference>
<reference evidence="4 5" key="1">
    <citation type="submission" date="2016-10" db="EMBL/GenBank/DDBJ databases">
        <authorList>
            <person name="de Groot N.N."/>
        </authorList>
    </citation>
    <scope>NUCLEOTIDE SEQUENCE [LARGE SCALE GENOMIC DNA]</scope>
    <source>
        <strain evidence="4 5">DSM 19033</strain>
    </source>
</reference>
<evidence type="ECO:0000313" key="4">
    <source>
        <dbReference type="EMBL" id="SEB18468.1"/>
    </source>
</evidence>
<evidence type="ECO:0000256" key="3">
    <source>
        <dbReference type="RuleBase" id="RU000363"/>
    </source>
</evidence>
<gene>
    <name evidence="4" type="ORF">SAMN05443550_114111</name>
</gene>
<dbReference type="Gene3D" id="3.40.50.720">
    <property type="entry name" value="NAD(P)-binding Rossmann-like Domain"/>
    <property type="match status" value="1"/>
</dbReference>
<name>A0A1H4HBM3_9SPHI</name>
<accession>A0A1H4HBM3</accession>
<dbReference type="PRINTS" id="PR00081">
    <property type="entry name" value="GDHRDH"/>
</dbReference>
<dbReference type="RefSeq" id="WP_090559732.1">
    <property type="nucleotide sequence ID" value="NZ_FNRA01000014.1"/>
</dbReference>
<dbReference type="PANTHER" id="PTHR43976:SF16">
    <property type="entry name" value="SHORT-CHAIN DEHYDROGENASE_REDUCTASE FAMILY PROTEIN"/>
    <property type="match status" value="1"/>
</dbReference>
<sequence>MTKTIFITGTSSGLGKTTAIHFAKQGWNVAATMRAPEKETELTQYENVKIFKMDVTNVEQVAETTAQAIAAFGKIDVVVNNAGLGAHGALELVGEKALDGQYNTNVRGPINVIRAFIPHFRANHGGKFINISSYMGFLTALPMSSLYNMSKFALEGLTEALYYELKPFNIDLHLIEPGAFNGNNYVDNVIWAEGTDIKNYDNLTTKVRDQLASFKNNPSLTEPQTIADQIFAVATGENTNFRVPVGEDTQELMAVRDSLPIKEYLEQKNAMFQ</sequence>
<dbReference type="InterPro" id="IPR002347">
    <property type="entry name" value="SDR_fam"/>
</dbReference>
<protein>
    <submittedName>
        <fullName evidence="4">NAD(P)-dependent dehydrogenase, short-chain alcohol dehydrogenase family</fullName>
    </submittedName>
</protein>
<dbReference type="SUPFAM" id="SSF51735">
    <property type="entry name" value="NAD(P)-binding Rossmann-fold domains"/>
    <property type="match status" value="1"/>
</dbReference>
<evidence type="ECO:0000256" key="1">
    <source>
        <dbReference type="ARBA" id="ARBA00006484"/>
    </source>
</evidence>
<dbReference type="Pfam" id="PF00106">
    <property type="entry name" value="adh_short"/>
    <property type="match status" value="1"/>
</dbReference>
<dbReference type="InterPro" id="IPR036291">
    <property type="entry name" value="NAD(P)-bd_dom_sf"/>
</dbReference>
<dbReference type="OrthoDB" id="1235794at2"/>
<evidence type="ECO:0000256" key="2">
    <source>
        <dbReference type="ARBA" id="ARBA00023002"/>
    </source>
</evidence>
<keyword evidence="5" id="KW-1185">Reference proteome</keyword>
<dbReference type="EMBL" id="FNRA01000014">
    <property type="protein sequence ID" value="SEB18468.1"/>
    <property type="molecule type" value="Genomic_DNA"/>
</dbReference>
<evidence type="ECO:0000313" key="5">
    <source>
        <dbReference type="Proteomes" id="UP000198850"/>
    </source>
</evidence>
<dbReference type="CDD" id="cd05374">
    <property type="entry name" value="17beta-HSD-like_SDR_c"/>
    <property type="match status" value="1"/>
</dbReference>
<dbReference type="STRING" id="425514.SAMN05443550_114111"/>
<comment type="similarity">
    <text evidence="1 3">Belongs to the short-chain dehydrogenases/reductases (SDR) family.</text>
</comment>
<dbReference type="PANTHER" id="PTHR43976">
    <property type="entry name" value="SHORT CHAIN DEHYDROGENASE"/>
    <property type="match status" value="1"/>
</dbReference>
<keyword evidence="2" id="KW-0560">Oxidoreductase</keyword>
<dbReference type="GO" id="GO:0016491">
    <property type="term" value="F:oxidoreductase activity"/>
    <property type="evidence" value="ECO:0007669"/>
    <property type="project" value="UniProtKB-KW"/>
</dbReference>
<proteinExistence type="inferred from homology"/>